<comment type="similarity">
    <text evidence="2">Belongs to the peptidase T1B family. HslV subfamily.</text>
</comment>
<dbReference type="GO" id="GO:0004298">
    <property type="term" value="F:threonine-type endopeptidase activity"/>
    <property type="evidence" value="ECO:0007669"/>
    <property type="project" value="InterPro"/>
</dbReference>
<dbReference type="GO" id="GO:0009376">
    <property type="term" value="C:HslUV protease complex"/>
    <property type="evidence" value="ECO:0007669"/>
    <property type="project" value="InterPro"/>
</dbReference>
<dbReference type="PANTHER" id="PTHR32194:SF0">
    <property type="entry name" value="ATP-DEPENDENT PROTEASE SUBUNIT HSLV"/>
    <property type="match status" value="1"/>
</dbReference>
<dbReference type="Proteomes" id="UP000239650">
    <property type="component" value="Unassembled WGS sequence"/>
</dbReference>
<protein>
    <submittedName>
        <fullName evidence="8">ATP-dependent protease subunit HslV</fullName>
        <ecNumber evidence="8">3.4.25.2</ecNumber>
    </submittedName>
</protein>
<dbReference type="Pfam" id="PF00227">
    <property type="entry name" value="Proteasome"/>
    <property type="match status" value="1"/>
</dbReference>
<dbReference type="GO" id="GO:0005839">
    <property type="term" value="C:proteasome core complex"/>
    <property type="evidence" value="ECO:0007669"/>
    <property type="project" value="InterPro"/>
</dbReference>
<reference evidence="8 9" key="1">
    <citation type="submission" date="2018-02" db="EMBL/GenBank/DDBJ databases">
        <authorList>
            <person name="Rodrigo-Torres L."/>
            <person name="Arahal R. D."/>
            <person name="Lucena T."/>
        </authorList>
    </citation>
    <scope>NUCLEOTIDE SEQUENCE [LARGE SCALE GENOMIC DNA]</scope>
    <source>
        <strain evidence="8 9">CECT 9267</strain>
    </source>
</reference>
<organism evidence="8 9">
    <name type="scientific">Latilactobacillus sakei</name>
    <name type="common">Lactobacillus sakei</name>
    <dbReference type="NCBI Taxonomy" id="1599"/>
    <lineage>
        <taxon>Bacteria</taxon>
        <taxon>Bacillati</taxon>
        <taxon>Bacillota</taxon>
        <taxon>Bacilli</taxon>
        <taxon>Lactobacillales</taxon>
        <taxon>Lactobacillaceae</taxon>
        <taxon>Latilactobacillus</taxon>
    </lineage>
</organism>
<evidence type="ECO:0000256" key="1">
    <source>
        <dbReference type="ARBA" id="ARBA00004496"/>
    </source>
</evidence>
<proteinExistence type="inferred from homology"/>
<comment type="caution">
    <text evidence="8">The sequence shown here is derived from an EMBL/GenBank/DDBJ whole genome shotgun (WGS) entry which is preliminary data.</text>
</comment>
<keyword evidence="5" id="KW-0479">Metal-binding</keyword>
<dbReference type="SUPFAM" id="SSF56235">
    <property type="entry name" value="N-terminal nucleophile aminohydrolases (Ntn hydrolases)"/>
    <property type="match status" value="1"/>
</dbReference>
<evidence type="ECO:0000256" key="7">
    <source>
        <dbReference type="ARBA" id="ARBA00023053"/>
    </source>
</evidence>
<dbReference type="RefSeq" id="WP_016265139.1">
    <property type="nucleotide sequence ID" value="NZ_AP017931.1"/>
</dbReference>
<sequence length="181" mass="19219">MTTICAVKHNGRTAIAGDGQVTMGEKFVTKDSAKKIRRIYGNKVAIGFAGGVADAFTLQEWFEQKLEKYSGDLQHAAVALAQDWRKDPTLQKLEAMLIAINETDILLISGNGEVITPDTLAESGDQVIAVGSGGNFAQAAATALILEGKPELTAEQIVETGVNIAGGIDVYTNHNVIVESF</sequence>
<dbReference type="InterPro" id="IPR022281">
    <property type="entry name" value="ATP-dep_Prtase_HsIV_su"/>
</dbReference>
<dbReference type="PANTHER" id="PTHR32194">
    <property type="entry name" value="METALLOPROTEASE TLDD"/>
    <property type="match status" value="1"/>
</dbReference>
<keyword evidence="6 8" id="KW-0378">Hydrolase</keyword>
<keyword evidence="4 8" id="KW-0645">Protease</keyword>
<dbReference type="Gene3D" id="3.60.20.10">
    <property type="entry name" value="Glutamine Phosphoribosylpyrophosphate, subunit 1, domain 1"/>
    <property type="match status" value="1"/>
</dbReference>
<accession>A0A094XZI4</accession>
<evidence type="ECO:0000256" key="4">
    <source>
        <dbReference type="ARBA" id="ARBA00022670"/>
    </source>
</evidence>
<gene>
    <name evidence="8" type="primary">hslV</name>
    <name evidence="8" type="ORF">LAS9267_00436</name>
</gene>
<evidence type="ECO:0000256" key="2">
    <source>
        <dbReference type="ARBA" id="ARBA00006053"/>
    </source>
</evidence>
<keyword evidence="3" id="KW-0963">Cytoplasm</keyword>
<dbReference type="GO" id="GO:0051603">
    <property type="term" value="P:proteolysis involved in protein catabolic process"/>
    <property type="evidence" value="ECO:0007669"/>
    <property type="project" value="InterPro"/>
</dbReference>
<dbReference type="NCBIfam" id="TIGR03692">
    <property type="entry name" value="ATP_dep_HslV"/>
    <property type="match status" value="1"/>
</dbReference>
<dbReference type="NCBIfam" id="NF003964">
    <property type="entry name" value="PRK05456.1"/>
    <property type="match status" value="1"/>
</dbReference>
<evidence type="ECO:0000313" key="8">
    <source>
        <dbReference type="EMBL" id="SPE18948.1"/>
    </source>
</evidence>
<evidence type="ECO:0000256" key="5">
    <source>
        <dbReference type="ARBA" id="ARBA00022723"/>
    </source>
</evidence>
<comment type="subcellular location">
    <subcellularLocation>
        <location evidence="1">Cytoplasm</location>
    </subcellularLocation>
</comment>
<name>A0A094XZI4_LATSK</name>
<keyword evidence="7" id="KW-0915">Sodium</keyword>
<dbReference type="EC" id="3.4.25.2" evidence="8"/>
<dbReference type="GeneID" id="57133845"/>
<dbReference type="InterPro" id="IPR023333">
    <property type="entry name" value="Proteasome_suB-type"/>
</dbReference>
<dbReference type="InterPro" id="IPR029055">
    <property type="entry name" value="Ntn_hydrolases_N"/>
</dbReference>
<dbReference type="GO" id="GO:0046872">
    <property type="term" value="F:metal ion binding"/>
    <property type="evidence" value="ECO:0007669"/>
    <property type="project" value="UniProtKB-KW"/>
</dbReference>
<dbReference type="EMBL" id="OKRC01000001">
    <property type="protein sequence ID" value="SPE18948.1"/>
    <property type="molecule type" value="Genomic_DNA"/>
</dbReference>
<evidence type="ECO:0000256" key="6">
    <source>
        <dbReference type="ARBA" id="ARBA00022801"/>
    </source>
</evidence>
<dbReference type="AlphaFoldDB" id="A0A094XZI4"/>
<dbReference type="InterPro" id="IPR001353">
    <property type="entry name" value="Proteasome_sua/b"/>
</dbReference>
<evidence type="ECO:0000256" key="3">
    <source>
        <dbReference type="ARBA" id="ARBA00022490"/>
    </source>
</evidence>
<dbReference type="PROSITE" id="PS51476">
    <property type="entry name" value="PROTEASOME_BETA_2"/>
    <property type="match status" value="1"/>
</dbReference>
<evidence type="ECO:0000313" key="9">
    <source>
        <dbReference type="Proteomes" id="UP000239650"/>
    </source>
</evidence>